<feature type="region of interest" description="Disordered" evidence="1">
    <location>
        <begin position="1"/>
        <end position="28"/>
    </location>
</feature>
<sequence length="144" mass="15591">MNIPTDTTRTNERLSTSMSEQHYTKKNPSSGVPISKMVLTVIWAVCHFAFFFIQQVAEIFAPLLLIIGIIWKILPSVLHSAVGMVDAADPQIRDIVGRGTELIPSSLTVAGHTISASSLIFDGLLLIGLTALCATITAFLGRRL</sequence>
<comment type="caution">
    <text evidence="3">The sequence shown here is derived from an EMBL/GenBank/DDBJ whole genome shotgun (WGS) entry which is preliminary data.</text>
</comment>
<keyword evidence="2" id="KW-1133">Transmembrane helix</keyword>
<keyword evidence="2" id="KW-0472">Membrane</keyword>
<organism evidence="3 5">
    <name type="scientific">Commensalibacter communis</name>
    <dbReference type="NCBI Taxonomy" id="2972786"/>
    <lineage>
        <taxon>Bacteria</taxon>
        <taxon>Pseudomonadati</taxon>
        <taxon>Pseudomonadota</taxon>
        <taxon>Alphaproteobacteria</taxon>
        <taxon>Acetobacterales</taxon>
        <taxon>Acetobacteraceae</taxon>
    </lineage>
</organism>
<evidence type="ECO:0000256" key="1">
    <source>
        <dbReference type="SAM" id="MobiDB-lite"/>
    </source>
</evidence>
<protein>
    <submittedName>
        <fullName evidence="3">Uncharacterized protein</fullName>
    </submittedName>
</protein>
<dbReference type="EMBL" id="CAMXCS010000001">
    <property type="protein sequence ID" value="CAI3936204.1"/>
    <property type="molecule type" value="Genomic_DNA"/>
</dbReference>
<feature type="transmembrane region" description="Helical" evidence="2">
    <location>
        <begin position="34"/>
        <end position="53"/>
    </location>
</feature>
<dbReference type="AlphaFoldDB" id="A0A9W4TM43"/>
<dbReference type="Proteomes" id="UP001154255">
    <property type="component" value="Unassembled WGS sequence"/>
</dbReference>
<evidence type="ECO:0000313" key="4">
    <source>
        <dbReference type="EMBL" id="CAI3936204.1"/>
    </source>
</evidence>
<evidence type="ECO:0000313" key="6">
    <source>
        <dbReference type="Proteomes" id="UP001154259"/>
    </source>
</evidence>
<accession>A0A9W4TM43</accession>
<evidence type="ECO:0000313" key="5">
    <source>
        <dbReference type="Proteomes" id="UP001154255"/>
    </source>
</evidence>
<feature type="transmembrane region" description="Helical" evidence="2">
    <location>
        <begin position="119"/>
        <end position="140"/>
    </location>
</feature>
<dbReference type="RefSeq" id="WP_271789259.1">
    <property type="nucleotide sequence ID" value="NZ_CAMXCJ010000001.1"/>
</dbReference>
<keyword evidence="2" id="KW-0812">Transmembrane</keyword>
<reference evidence="3" key="1">
    <citation type="submission" date="2022-10" db="EMBL/GenBank/DDBJ databases">
        <authorList>
            <person name="Botero Cardona J."/>
        </authorList>
    </citation>
    <scope>NUCLEOTIDE SEQUENCE</scope>
    <source>
        <strain evidence="3">LMG 31819</strain>
        <strain evidence="4">R-53529</strain>
    </source>
</reference>
<proteinExistence type="predicted"/>
<dbReference type="EMBL" id="CAMXCM010000001">
    <property type="protein sequence ID" value="CAI3924744.1"/>
    <property type="molecule type" value="Genomic_DNA"/>
</dbReference>
<evidence type="ECO:0000313" key="3">
    <source>
        <dbReference type="EMBL" id="CAI3924744.1"/>
    </source>
</evidence>
<name>A0A9W4TM43_9PROT</name>
<gene>
    <name evidence="4" type="ORF">R53529_LOCUS831</name>
    <name evidence="3" type="ORF">R53530_LOCUS270</name>
</gene>
<feature type="transmembrane region" description="Helical" evidence="2">
    <location>
        <begin position="60"/>
        <end position="78"/>
    </location>
</feature>
<evidence type="ECO:0000256" key="2">
    <source>
        <dbReference type="SAM" id="Phobius"/>
    </source>
</evidence>
<dbReference type="Proteomes" id="UP001154259">
    <property type="component" value="Unassembled WGS sequence"/>
</dbReference>
<dbReference type="GeneID" id="83711312"/>
<keyword evidence="6" id="KW-1185">Reference proteome</keyword>